<keyword evidence="6" id="KW-1185">Reference proteome</keyword>
<protein>
    <submittedName>
        <fullName evidence="5">Protein-S-isoprenylcysteine O-methyltransferase Ste14</fullName>
    </submittedName>
</protein>
<organism evidence="5 6">
    <name type="scientific">Garicola koreensis</name>
    <dbReference type="NCBI Taxonomy" id="1262554"/>
    <lineage>
        <taxon>Bacteria</taxon>
        <taxon>Bacillati</taxon>
        <taxon>Actinomycetota</taxon>
        <taxon>Actinomycetes</taxon>
        <taxon>Micrococcales</taxon>
        <taxon>Micrococcaceae</taxon>
        <taxon>Garicola</taxon>
    </lineage>
</organism>
<dbReference type="Gene3D" id="1.20.120.1630">
    <property type="match status" value="1"/>
</dbReference>
<keyword evidence="5" id="KW-0489">Methyltransferase</keyword>
<evidence type="ECO:0000256" key="2">
    <source>
        <dbReference type="ARBA" id="ARBA00022692"/>
    </source>
</evidence>
<accession>A0A7W5TQ95</accession>
<dbReference type="GO" id="GO:0008168">
    <property type="term" value="F:methyltransferase activity"/>
    <property type="evidence" value="ECO:0007669"/>
    <property type="project" value="UniProtKB-KW"/>
</dbReference>
<keyword evidence="2" id="KW-0812">Transmembrane</keyword>
<name>A0A7W5TQ95_9MICC</name>
<dbReference type="Pfam" id="PF04191">
    <property type="entry name" value="PEMT"/>
    <property type="match status" value="1"/>
</dbReference>
<dbReference type="GO" id="GO:0032259">
    <property type="term" value="P:methylation"/>
    <property type="evidence" value="ECO:0007669"/>
    <property type="project" value="UniProtKB-KW"/>
</dbReference>
<dbReference type="Proteomes" id="UP000547528">
    <property type="component" value="Unassembled WGS sequence"/>
</dbReference>
<keyword evidence="4" id="KW-0472">Membrane</keyword>
<evidence type="ECO:0000256" key="4">
    <source>
        <dbReference type="ARBA" id="ARBA00023136"/>
    </source>
</evidence>
<comment type="caution">
    <text evidence="5">The sequence shown here is derived from an EMBL/GenBank/DDBJ whole genome shotgun (WGS) entry which is preliminary data.</text>
</comment>
<keyword evidence="5" id="KW-0808">Transferase</keyword>
<evidence type="ECO:0000313" key="5">
    <source>
        <dbReference type="EMBL" id="MBB3666597.1"/>
    </source>
</evidence>
<sequence>MIGASAVTFYRHRTTISPLSVHRATTLVTGGPFRISRNPMYVGLAGVLTAYALLYRSPRAALPLVGFVVLMNRSQIAAEEAALQQKFGAEFTEYCGTVPRWIFGRQ</sequence>
<dbReference type="PANTHER" id="PTHR12714:SF11">
    <property type="entry name" value="PROTEIN C-TERMINAL S-ISOPRENYLCYSTEINE CARBOXYL O-METHYLTRANSFERASE"/>
    <property type="match status" value="1"/>
</dbReference>
<gene>
    <name evidence="5" type="ORF">FHX47_000190</name>
</gene>
<evidence type="ECO:0000256" key="1">
    <source>
        <dbReference type="ARBA" id="ARBA00004127"/>
    </source>
</evidence>
<dbReference type="GO" id="GO:0012505">
    <property type="term" value="C:endomembrane system"/>
    <property type="evidence" value="ECO:0007669"/>
    <property type="project" value="UniProtKB-SubCell"/>
</dbReference>
<dbReference type="EMBL" id="JACIBT010000001">
    <property type="protein sequence ID" value="MBB3666597.1"/>
    <property type="molecule type" value="Genomic_DNA"/>
</dbReference>
<proteinExistence type="predicted"/>
<dbReference type="AlphaFoldDB" id="A0A7W5TQ95"/>
<evidence type="ECO:0000313" key="6">
    <source>
        <dbReference type="Proteomes" id="UP000547528"/>
    </source>
</evidence>
<comment type="subcellular location">
    <subcellularLocation>
        <location evidence="1">Endomembrane system</location>
        <topology evidence="1">Multi-pass membrane protein</topology>
    </subcellularLocation>
</comment>
<keyword evidence="3" id="KW-1133">Transmembrane helix</keyword>
<dbReference type="InterPro" id="IPR007318">
    <property type="entry name" value="Phopholipid_MeTrfase"/>
</dbReference>
<dbReference type="PANTHER" id="PTHR12714">
    <property type="entry name" value="PROTEIN-S ISOPRENYLCYSTEINE O-METHYLTRANSFERASE"/>
    <property type="match status" value="1"/>
</dbReference>
<evidence type="ECO:0000256" key="3">
    <source>
        <dbReference type="ARBA" id="ARBA00022989"/>
    </source>
</evidence>
<reference evidence="5 6" key="1">
    <citation type="submission" date="2020-08" db="EMBL/GenBank/DDBJ databases">
        <title>Sequencing the genomes of 1000 actinobacteria strains.</title>
        <authorList>
            <person name="Klenk H.-P."/>
        </authorList>
    </citation>
    <scope>NUCLEOTIDE SEQUENCE [LARGE SCALE GENOMIC DNA]</scope>
    <source>
        <strain evidence="5 6">DSM 28238</strain>
    </source>
</reference>